<proteinExistence type="predicted"/>
<name>A0A5D4H8N6_9SPHI</name>
<keyword evidence="3" id="KW-1185">Reference proteome</keyword>
<accession>A0A5D4H8N6</accession>
<dbReference type="PANTHER" id="PTHR34406">
    <property type="entry name" value="PROTEIN YCEI"/>
    <property type="match status" value="1"/>
</dbReference>
<evidence type="ECO:0000259" key="1">
    <source>
        <dbReference type="SMART" id="SM00867"/>
    </source>
</evidence>
<protein>
    <submittedName>
        <fullName evidence="2">YceI family protein</fullName>
    </submittedName>
</protein>
<dbReference type="InterPro" id="IPR007372">
    <property type="entry name" value="Lipid/polyisoprenoid-bd_YceI"/>
</dbReference>
<dbReference type="EMBL" id="VTAV01000002">
    <property type="protein sequence ID" value="TYR37511.1"/>
    <property type="molecule type" value="Genomic_DNA"/>
</dbReference>
<evidence type="ECO:0000313" key="2">
    <source>
        <dbReference type="EMBL" id="TYR37511.1"/>
    </source>
</evidence>
<evidence type="ECO:0000313" key="3">
    <source>
        <dbReference type="Proteomes" id="UP000322362"/>
    </source>
</evidence>
<dbReference type="Proteomes" id="UP000322362">
    <property type="component" value="Unassembled WGS sequence"/>
</dbReference>
<dbReference type="Pfam" id="PF04264">
    <property type="entry name" value="YceI"/>
    <property type="match status" value="1"/>
</dbReference>
<feature type="domain" description="Lipid/polyisoprenoid-binding YceI-like" evidence="1">
    <location>
        <begin position="7"/>
        <end position="174"/>
    </location>
</feature>
<dbReference type="RefSeq" id="WP_148918250.1">
    <property type="nucleotide sequence ID" value="NZ_VTAV01000002.1"/>
</dbReference>
<organism evidence="2 3">
    <name type="scientific">Sphingobacterium phlebotomi</name>
    <dbReference type="NCBI Taxonomy" id="2605433"/>
    <lineage>
        <taxon>Bacteria</taxon>
        <taxon>Pseudomonadati</taxon>
        <taxon>Bacteroidota</taxon>
        <taxon>Sphingobacteriia</taxon>
        <taxon>Sphingobacteriales</taxon>
        <taxon>Sphingobacteriaceae</taxon>
        <taxon>Sphingobacterium</taxon>
    </lineage>
</organism>
<dbReference type="SUPFAM" id="SSF101874">
    <property type="entry name" value="YceI-like"/>
    <property type="match status" value="1"/>
</dbReference>
<gene>
    <name evidence="2" type="ORF">FXV77_05765</name>
</gene>
<dbReference type="AlphaFoldDB" id="A0A5D4H8N6"/>
<reference evidence="2 3" key="1">
    <citation type="submission" date="2019-08" db="EMBL/GenBank/DDBJ databases">
        <title>Phlebobacter frassis gen. nov. sp. nov., a new member of family Sphingobacteriaceae isolated from sand fly rearing media.</title>
        <authorList>
            <person name="Kakumanu M.L."/>
            <person name="Marayati B.F."/>
            <person name="Wada-Katsumata A."/>
            <person name="Wasserberg G."/>
            <person name="Schal C."/>
            <person name="Apperson C.S."/>
            <person name="Ponnusamy L."/>
        </authorList>
    </citation>
    <scope>NUCLEOTIDE SEQUENCE [LARGE SCALE GENOMIC DNA]</scope>
    <source>
        <strain evidence="2 3">SSI9</strain>
    </source>
</reference>
<dbReference type="Gene3D" id="2.40.128.110">
    <property type="entry name" value="Lipid/polyisoprenoid-binding, YceI-like"/>
    <property type="match status" value="1"/>
</dbReference>
<dbReference type="SMART" id="SM00867">
    <property type="entry name" value="YceI"/>
    <property type="match status" value="1"/>
</dbReference>
<comment type="caution">
    <text evidence="2">The sequence shown here is derived from an EMBL/GenBank/DDBJ whole genome shotgun (WGS) entry which is preliminary data.</text>
</comment>
<dbReference type="PANTHER" id="PTHR34406:SF1">
    <property type="entry name" value="PROTEIN YCEI"/>
    <property type="match status" value="1"/>
</dbReference>
<dbReference type="InterPro" id="IPR036761">
    <property type="entry name" value="TTHA0802/YceI-like_sf"/>
</dbReference>
<sequence>METAVTKWVLDSTHSELGFKVRHMMITNVKGEFKSFLVDVKGEDIAKAKFNVNIDVASINTNNEQRDEHLRSSDFFHTENFKNLFFTSTSFKPKGDDEFELVGDLTIKGKTKEVKLNVEFGGINKDPWGNEKAGFSFEGKINRKDWDLNWNAALESGGVLVSEEVKISGELQFVQQS</sequence>